<dbReference type="EMBL" id="FORI01000002">
    <property type="protein sequence ID" value="SFI53724.1"/>
    <property type="molecule type" value="Genomic_DNA"/>
</dbReference>
<dbReference type="AlphaFoldDB" id="A0A1I3J0I5"/>
<reference evidence="5" key="1">
    <citation type="submission" date="2016-10" db="EMBL/GenBank/DDBJ databases">
        <authorList>
            <person name="Varghese N."/>
            <person name="Submissions S."/>
        </authorList>
    </citation>
    <scope>NUCLEOTIDE SEQUENCE [LARGE SCALE GENOMIC DNA]</scope>
    <source>
        <strain evidence="5">XBD1002</strain>
    </source>
</reference>
<keyword evidence="1 2" id="KW-0238">DNA-binding</keyword>
<dbReference type="Pfam" id="PF00440">
    <property type="entry name" value="TetR_N"/>
    <property type="match status" value="1"/>
</dbReference>
<proteinExistence type="predicted"/>
<keyword evidence="5" id="KW-1185">Reference proteome</keyword>
<sequence length="220" mass="25415">MTAVEKLAEERDELKNARIERILQSAFSLFSHTGIDAIAMTDIAKNAEIGVASLYRYFETKDEIAIRTAIWAWENRKKMILPILDDSGYYNKNGINQLEEIFDLFFKLYQNEPDFFRYIYFFDAYCVCQKIDGERLIPYQAVIESVQKIISEAIFKGIEDGSINSQFKTHENELYYSLMHTLFSATQKLSLSGKMLKMDATKDEIQQLKLLGKVLIGGLK</sequence>
<evidence type="ECO:0000256" key="2">
    <source>
        <dbReference type="PROSITE-ProRule" id="PRU00335"/>
    </source>
</evidence>
<dbReference type="PANTHER" id="PTHR43479:SF11">
    <property type="entry name" value="ACREF_ENVCD OPERON REPRESSOR-RELATED"/>
    <property type="match status" value="1"/>
</dbReference>
<evidence type="ECO:0000256" key="1">
    <source>
        <dbReference type="ARBA" id="ARBA00023125"/>
    </source>
</evidence>
<dbReference type="RefSeq" id="WP_074930645.1">
    <property type="nucleotide sequence ID" value="NZ_FORI01000002.1"/>
</dbReference>
<dbReference type="SUPFAM" id="SSF46689">
    <property type="entry name" value="Homeodomain-like"/>
    <property type="match status" value="1"/>
</dbReference>
<dbReference type="InterPro" id="IPR009057">
    <property type="entry name" value="Homeodomain-like_sf"/>
</dbReference>
<evidence type="ECO:0000313" key="4">
    <source>
        <dbReference type="EMBL" id="SFI53724.1"/>
    </source>
</evidence>
<evidence type="ECO:0000259" key="3">
    <source>
        <dbReference type="PROSITE" id="PS50977"/>
    </source>
</evidence>
<dbReference type="InterPro" id="IPR001647">
    <property type="entry name" value="HTH_TetR"/>
</dbReference>
<dbReference type="Proteomes" id="UP000182737">
    <property type="component" value="Unassembled WGS sequence"/>
</dbReference>
<protein>
    <submittedName>
        <fullName evidence="4">Transcriptional regulator, TetR family</fullName>
    </submittedName>
</protein>
<dbReference type="InterPro" id="IPR050624">
    <property type="entry name" value="HTH-type_Tx_Regulator"/>
</dbReference>
<dbReference type="PRINTS" id="PR00455">
    <property type="entry name" value="HTHTETR"/>
</dbReference>
<organism evidence="4 5">
    <name type="scientific">Treponema bryantii</name>
    <dbReference type="NCBI Taxonomy" id="163"/>
    <lineage>
        <taxon>Bacteria</taxon>
        <taxon>Pseudomonadati</taxon>
        <taxon>Spirochaetota</taxon>
        <taxon>Spirochaetia</taxon>
        <taxon>Spirochaetales</taxon>
        <taxon>Treponemataceae</taxon>
        <taxon>Treponema</taxon>
    </lineage>
</organism>
<accession>A0A1I3J0I5</accession>
<feature type="DNA-binding region" description="H-T-H motif" evidence="2">
    <location>
        <begin position="39"/>
        <end position="58"/>
    </location>
</feature>
<name>A0A1I3J0I5_9SPIR</name>
<feature type="domain" description="HTH tetR-type" evidence="3">
    <location>
        <begin position="16"/>
        <end position="76"/>
    </location>
</feature>
<dbReference type="Gene3D" id="1.10.357.10">
    <property type="entry name" value="Tetracycline Repressor, domain 2"/>
    <property type="match status" value="1"/>
</dbReference>
<gene>
    <name evidence="4" type="ORF">SAMN04487775_102257</name>
</gene>
<evidence type="ECO:0000313" key="5">
    <source>
        <dbReference type="Proteomes" id="UP000182737"/>
    </source>
</evidence>
<dbReference type="PANTHER" id="PTHR43479">
    <property type="entry name" value="ACREF/ENVCD OPERON REPRESSOR-RELATED"/>
    <property type="match status" value="1"/>
</dbReference>
<dbReference type="OrthoDB" id="494991at2"/>
<dbReference type="GO" id="GO:0003677">
    <property type="term" value="F:DNA binding"/>
    <property type="evidence" value="ECO:0007669"/>
    <property type="project" value="UniProtKB-UniRule"/>
</dbReference>
<dbReference type="PROSITE" id="PS50977">
    <property type="entry name" value="HTH_TETR_2"/>
    <property type="match status" value="1"/>
</dbReference>